<gene>
    <name evidence="2" type="ORF">NGATSA_3006700</name>
</gene>
<sequence length="625" mass="69061">MADLKNMAAASDVLTCTSKHEEGGAPAAPAAAITITTMPMAAEGPLPMEGTKRSKKGMEPAFLTQLRTSAVDDYRRNYRRFRSGKAHGAQGEGPNADADAEAAEKEEEEQEEMDADTSVYEAENTVVYQRVADFRRRYRSYRIGAAKGIRSDASHKITLEEARVLPVAQLSAFLSTQVAPSLGLRRVVSSINFAHRSTFHLHFGAGRLGLGLVVPAIVKSRVPFAIVNHSSKAWEPITFSPSRDPHVTLTVNKEVVCKDLLVVRDLSELPPSDVGTQGNLFVPTDDPLLLHLLVTTATSFSIALGPSMMKVVYPLLSKLPIIPQGEFRPCLFAAENDHKTVRALAKALEGRVDVREVMVDRICVSREITVDAIDVQAEPYEGEMVILKPPKHLVKGPPSPSSSTSPFSPSSSETTLPFSGNHVRLPSMGAEASMWTRRKFLMVNGTHTTLAFLTLCLRQPRQRPDEHETVPQDHELISWDKEKYGDKIYHDIWCWAVARLFALIWEHELDLMKHAFGVVTDGELIDALLESTVQTLQRFSSIKDTSKRVLSGGVATRWKGRLNDVREFLADFKKPPTPILALLLRKAKLTLPEIKAAVKELCEESYRFTGLGTVTPQKRGKVVCT</sequence>
<feature type="region of interest" description="Disordered" evidence="1">
    <location>
        <begin position="391"/>
        <end position="421"/>
    </location>
</feature>
<dbReference type="AlphaFoldDB" id="I2CQS8"/>
<feature type="compositionally biased region" description="Low complexity" evidence="1">
    <location>
        <begin position="401"/>
        <end position="419"/>
    </location>
</feature>
<evidence type="ECO:0000256" key="1">
    <source>
        <dbReference type="SAM" id="MobiDB-lite"/>
    </source>
</evidence>
<name>I2CQS8_NANGC</name>
<reference evidence="2" key="2">
    <citation type="journal article" date="2012" name="Nat. Commun.">
        <title>Draft genome sequence and genetic transformation of the oleaginous alga Nannochloropis gaditana.</title>
        <authorList>
            <person name="Radakovits R."/>
            <person name="Jinkerson R.E."/>
            <person name="Fuerstenberg S.I."/>
            <person name="Tae H."/>
            <person name="Settlage R.E."/>
            <person name="Boore J.L."/>
            <person name="Posewitz M.C."/>
        </authorList>
    </citation>
    <scope>NUCLEOTIDE SEQUENCE</scope>
    <source>
        <strain evidence="2">CCMP526</strain>
    </source>
</reference>
<feature type="region of interest" description="Disordered" evidence="1">
    <location>
        <begin position="82"/>
        <end position="117"/>
    </location>
</feature>
<organism evidence="2">
    <name type="scientific">Nannochloropsis gaditana (strain CCMP526)</name>
    <name type="common">Green microalga</name>
    <name type="synonym">Microchloropsis gaditana</name>
    <dbReference type="NCBI Taxonomy" id="1093141"/>
    <lineage>
        <taxon>Eukaryota</taxon>
        <taxon>Sar</taxon>
        <taxon>Stramenopiles</taxon>
        <taxon>Ochrophyta</taxon>
        <taxon>Eustigmatophyceae</taxon>
        <taxon>Eustigmatales</taxon>
        <taxon>Monodopsidaceae</taxon>
        <taxon>Nannochloropsis</taxon>
    </lineage>
</organism>
<protein>
    <submittedName>
        <fullName evidence="2">Mannitol 1-phosphate dehydrogenase</fullName>
    </submittedName>
</protein>
<dbReference type="EMBL" id="JU980198">
    <property type="protein sequence ID" value="AFJ69261.1"/>
    <property type="molecule type" value="mRNA"/>
</dbReference>
<feature type="compositionally biased region" description="Acidic residues" evidence="1">
    <location>
        <begin position="98"/>
        <end position="115"/>
    </location>
</feature>
<proteinExistence type="evidence at transcript level"/>
<accession>I2CQS8</accession>
<reference evidence="2" key="1">
    <citation type="journal article" date="2012" name="Bioengineered">
        <title>Additional insights into the genome of the oleaginous model alga Nannochloropsis gaditana.</title>
        <authorList>
            <person name="Jinkerson R.E."/>
            <person name="Radakovits R."/>
            <person name="Posewitz M.C."/>
        </authorList>
    </citation>
    <scope>NUCLEOTIDE SEQUENCE</scope>
    <source>
        <strain evidence="2">CCMP526</strain>
    </source>
</reference>
<evidence type="ECO:0000313" key="2">
    <source>
        <dbReference type="EMBL" id="AFJ69261.1"/>
    </source>
</evidence>